<reference evidence="7" key="1">
    <citation type="submission" date="2022-01" db="EMBL/GenBank/DDBJ databases">
        <authorList>
            <person name="King R."/>
        </authorList>
    </citation>
    <scope>NUCLEOTIDE SEQUENCE</scope>
</reference>
<feature type="compositionally biased region" description="Acidic residues" evidence="6">
    <location>
        <begin position="56"/>
        <end position="73"/>
    </location>
</feature>
<dbReference type="PANTHER" id="PTHR44019:SF20">
    <property type="entry name" value="WD REPEAT-CONTAINING PROTEIN 55"/>
    <property type="match status" value="1"/>
</dbReference>
<dbReference type="InterPro" id="IPR036322">
    <property type="entry name" value="WD40_repeat_dom_sf"/>
</dbReference>
<evidence type="ECO:0000256" key="6">
    <source>
        <dbReference type="SAM" id="MobiDB-lite"/>
    </source>
</evidence>
<sequence length="422" mass="47866">MGKNQNKKPEEVFEEYSDMNDNDSDNEDSDTSMSTSGSDASDDEIEHFESSAVTEAESDVDEPVEAEEEEEDETIKAIRLESQKERDHPPSIQCEDFITDISFHPHNDLLAVATIVGDVLLYKYSNDENTLENTLELHTKACRDVEFSLDGKILFSTSKDKSIMLSDVETGKLVKFYEDSHDVPVYCLTVIDENLFATGDDDGTIKLWDLREKSDKQIYKTRKNEDYISDLVTNDSKKYLVGSSGDGSIISINLEQRCVHMQSEEYDEELTSMGIFRSETKLVASSSKGRLFVYNWDEFGLHSDIFPGPKTSINALMPITENIVVTACEDGNLRASHLFPHRHLGIVGQHNMPVENVDICNSGQFLASSSHNNDIRFWNIQYFEDFEKMDQKHKKHNKKKELKNNLPSSNVKNASDFFSGLV</sequence>
<evidence type="ECO:0000256" key="2">
    <source>
        <dbReference type="ARBA" id="ARBA00022574"/>
    </source>
</evidence>
<protein>
    <recommendedName>
        <fullName evidence="4">WD repeat-containing protein 55 homolog</fullName>
    </recommendedName>
</protein>
<dbReference type="Pfam" id="PF24796">
    <property type="entry name" value="WDR55"/>
    <property type="match status" value="1"/>
</dbReference>
<accession>A0A9N9XQ34</accession>
<dbReference type="Gene3D" id="2.130.10.10">
    <property type="entry name" value="YVTN repeat-like/Quinoprotein amine dehydrogenase"/>
    <property type="match status" value="2"/>
</dbReference>
<feature type="repeat" description="WD" evidence="5">
    <location>
        <begin position="135"/>
        <end position="176"/>
    </location>
</feature>
<dbReference type="PROSITE" id="PS00678">
    <property type="entry name" value="WD_REPEATS_1"/>
    <property type="match status" value="1"/>
</dbReference>
<keyword evidence="2 5" id="KW-0853">WD repeat</keyword>
<dbReference type="SUPFAM" id="SSF50978">
    <property type="entry name" value="WD40 repeat-like"/>
    <property type="match status" value="1"/>
</dbReference>
<feature type="repeat" description="WD" evidence="5">
    <location>
        <begin position="178"/>
        <end position="218"/>
    </location>
</feature>
<feature type="repeat" description="WD" evidence="5">
    <location>
        <begin position="347"/>
        <end position="381"/>
    </location>
</feature>
<dbReference type="PROSITE" id="PS50294">
    <property type="entry name" value="WD_REPEATS_REGION"/>
    <property type="match status" value="2"/>
</dbReference>
<dbReference type="EMBL" id="OU900099">
    <property type="protein sequence ID" value="CAG9862969.1"/>
    <property type="molecule type" value="Genomic_DNA"/>
</dbReference>
<dbReference type="InterPro" id="IPR050505">
    <property type="entry name" value="WDR55/POC1"/>
</dbReference>
<evidence type="ECO:0000256" key="4">
    <source>
        <dbReference type="ARBA" id="ARBA00023478"/>
    </source>
</evidence>
<dbReference type="PANTHER" id="PTHR44019">
    <property type="entry name" value="WD REPEAT-CONTAINING PROTEIN 55"/>
    <property type="match status" value="1"/>
</dbReference>
<proteinExistence type="inferred from homology"/>
<dbReference type="PROSITE" id="PS50082">
    <property type="entry name" value="WD_REPEATS_2"/>
    <property type="match status" value="3"/>
</dbReference>
<comment type="similarity">
    <text evidence="1">Belongs to the WD repeat WDR55 family.</text>
</comment>
<feature type="region of interest" description="Disordered" evidence="6">
    <location>
        <begin position="1"/>
        <end position="73"/>
    </location>
</feature>
<dbReference type="OrthoDB" id="2288928at2759"/>
<gene>
    <name evidence="7" type="ORF">PHYEVI_LOCUS9270</name>
</gene>
<dbReference type="InterPro" id="IPR019775">
    <property type="entry name" value="WD40_repeat_CS"/>
</dbReference>
<evidence type="ECO:0000256" key="3">
    <source>
        <dbReference type="ARBA" id="ARBA00022737"/>
    </source>
</evidence>
<keyword evidence="3" id="KW-0677">Repeat</keyword>
<evidence type="ECO:0000256" key="1">
    <source>
        <dbReference type="ARBA" id="ARBA00007625"/>
    </source>
</evidence>
<organism evidence="7 8">
    <name type="scientific">Phyllotreta striolata</name>
    <name type="common">Striped flea beetle</name>
    <name type="synonym">Crioceris striolata</name>
    <dbReference type="NCBI Taxonomy" id="444603"/>
    <lineage>
        <taxon>Eukaryota</taxon>
        <taxon>Metazoa</taxon>
        <taxon>Ecdysozoa</taxon>
        <taxon>Arthropoda</taxon>
        <taxon>Hexapoda</taxon>
        <taxon>Insecta</taxon>
        <taxon>Pterygota</taxon>
        <taxon>Neoptera</taxon>
        <taxon>Endopterygota</taxon>
        <taxon>Coleoptera</taxon>
        <taxon>Polyphaga</taxon>
        <taxon>Cucujiformia</taxon>
        <taxon>Chrysomeloidea</taxon>
        <taxon>Chrysomelidae</taxon>
        <taxon>Galerucinae</taxon>
        <taxon>Alticini</taxon>
        <taxon>Phyllotreta</taxon>
    </lineage>
</organism>
<dbReference type="InterPro" id="IPR001680">
    <property type="entry name" value="WD40_rpt"/>
</dbReference>
<name>A0A9N9XQ34_PHYSR</name>
<dbReference type="InterPro" id="IPR015943">
    <property type="entry name" value="WD40/YVTN_repeat-like_dom_sf"/>
</dbReference>
<evidence type="ECO:0000256" key="5">
    <source>
        <dbReference type="PROSITE-ProRule" id="PRU00221"/>
    </source>
</evidence>
<evidence type="ECO:0000313" key="8">
    <source>
        <dbReference type="Proteomes" id="UP001153712"/>
    </source>
</evidence>
<evidence type="ECO:0000313" key="7">
    <source>
        <dbReference type="EMBL" id="CAG9862969.1"/>
    </source>
</evidence>
<feature type="compositionally biased region" description="Acidic residues" evidence="6">
    <location>
        <begin position="12"/>
        <end position="30"/>
    </location>
</feature>
<dbReference type="AlphaFoldDB" id="A0A9N9XQ34"/>
<dbReference type="SMART" id="SM00320">
    <property type="entry name" value="WD40"/>
    <property type="match status" value="6"/>
</dbReference>
<keyword evidence="8" id="KW-1185">Reference proteome</keyword>
<dbReference type="Proteomes" id="UP001153712">
    <property type="component" value="Chromosome 6"/>
</dbReference>